<protein>
    <submittedName>
        <fullName evidence="2">Putative thioredoxin</fullName>
    </submittedName>
</protein>
<feature type="domain" description="Thioredoxin" evidence="1">
    <location>
        <begin position="1"/>
        <end position="113"/>
    </location>
</feature>
<dbReference type="Pfam" id="PF14559">
    <property type="entry name" value="TPR_19"/>
    <property type="match status" value="1"/>
</dbReference>
<proteinExistence type="predicted"/>
<dbReference type="PANTHER" id="PTHR45663">
    <property type="entry name" value="GEO12009P1"/>
    <property type="match status" value="1"/>
</dbReference>
<accession>A0A4R3YBY0</accession>
<gene>
    <name evidence="2" type="ORF">EDC63_10285</name>
</gene>
<dbReference type="Gene3D" id="3.40.30.10">
    <property type="entry name" value="Glutaredoxin"/>
    <property type="match status" value="1"/>
</dbReference>
<dbReference type="Pfam" id="PF14561">
    <property type="entry name" value="TPR_20"/>
    <property type="match status" value="1"/>
</dbReference>
<dbReference type="OrthoDB" id="9790390at2"/>
<dbReference type="RefSeq" id="WP_124948330.1">
    <property type="nucleotide sequence ID" value="NZ_BHVT01000081.1"/>
</dbReference>
<dbReference type="GO" id="GO:0006950">
    <property type="term" value="P:response to stress"/>
    <property type="evidence" value="ECO:0007669"/>
    <property type="project" value="UniProtKB-ARBA"/>
</dbReference>
<dbReference type="PROSITE" id="PS51352">
    <property type="entry name" value="THIOREDOXIN_2"/>
    <property type="match status" value="1"/>
</dbReference>
<name>A0A4R3YBY0_9PROT</name>
<dbReference type="Proteomes" id="UP000295367">
    <property type="component" value="Unassembled WGS sequence"/>
</dbReference>
<comment type="caution">
    <text evidence="2">The sequence shown here is derived from an EMBL/GenBank/DDBJ whole genome shotgun (WGS) entry which is preliminary data.</text>
</comment>
<dbReference type="InterPro" id="IPR013766">
    <property type="entry name" value="Thioredoxin_domain"/>
</dbReference>
<keyword evidence="3" id="KW-1185">Reference proteome</keyword>
<dbReference type="EMBL" id="SMCO01000002">
    <property type="protein sequence ID" value="TCV89567.1"/>
    <property type="molecule type" value="Genomic_DNA"/>
</dbReference>
<dbReference type="GO" id="GO:0005737">
    <property type="term" value="C:cytoplasm"/>
    <property type="evidence" value="ECO:0007669"/>
    <property type="project" value="TreeGrafter"/>
</dbReference>
<evidence type="ECO:0000259" key="1">
    <source>
        <dbReference type="PROSITE" id="PS51352"/>
    </source>
</evidence>
<dbReference type="SUPFAM" id="SSF48452">
    <property type="entry name" value="TPR-like"/>
    <property type="match status" value="1"/>
</dbReference>
<dbReference type="SUPFAM" id="SSF52833">
    <property type="entry name" value="Thioredoxin-like"/>
    <property type="match status" value="1"/>
</dbReference>
<dbReference type="GO" id="GO:0015035">
    <property type="term" value="F:protein-disulfide reductase activity"/>
    <property type="evidence" value="ECO:0007669"/>
    <property type="project" value="TreeGrafter"/>
</dbReference>
<reference evidence="2 3" key="1">
    <citation type="submission" date="2019-03" db="EMBL/GenBank/DDBJ databases">
        <title>Genomic Encyclopedia of Type Strains, Phase IV (KMG-IV): sequencing the most valuable type-strain genomes for metagenomic binning, comparative biology and taxonomic classification.</title>
        <authorList>
            <person name="Goeker M."/>
        </authorList>
    </citation>
    <scope>NUCLEOTIDE SEQUENCE [LARGE SCALE GENOMIC DNA]</scope>
    <source>
        <strain evidence="2 3">DSM 100309</strain>
    </source>
</reference>
<sequence length="287" mass="31699">MNNSPYVFDATGANFQTLVLENSAKGPVLVHFWSPRAGPCMLLMPRLVKMATEYGGKFLLVMVNTDEQGRLSKDLGVTSVPTVKFFRNGKLVHTIHGADPDAEFRKVIDRFVARDSDRAHAIALRAYQDGDIDKACSLLAQAALDDTSNPRIPLDLAKLLVLKGDFAQAEDLLTYLPSEVRDDAEIGTLLAHVGFIRVAQDAPDLETLEQILEGEPDNSLAHYQLSALKLIQDDYESAMGHLLEIVKRDRAFRDDAGRKGLISLFGMLGNEGELVTRYRSLLSQAMN</sequence>
<dbReference type="InterPro" id="IPR011990">
    <property type="entry name" value="TPR-like_helical_dom_sf"/>
</dbReference>
<evidence type="ECO:0000313" key="2">
    <source>
        <dbReference type="EMBL" id="TCV89567.1"/>
    </source>
</evidence>
<dbReference type="AlphaFoldDB" id="A0A4R3YBY0"/>
<dbReference type="Pfam" id="PF00085">
    <property type="entry name" value="Thioredoxin"/>
    <property type="match status" value="1"/>
</dbReference>
<dbReference type="Gene3D" id="1.25.40.10">
    <property type="entry name" value="Tetratricopeptide repeat domain"/>
    <property type="match status" value="2"/>
</dbReference>
<organism evidence="2 3">
    <name type="scientific">Sulfurirhabdus autotrophica</name>
    <dbReference type="NCBI Taxonomy" id="1706046"/>
    <lineage>
        <taxon>Bacteria</taxon>
        <taxon>Pseudomonadati</taxon>
        <taxon>Pseudomonadota</taxon>
        <taxon>Betaproteobacteria</taxon>
        <taxon>Nitrosomonadales</taxon>
        <taxon>Sulfuricellaceae</taxon>
        <taxon>Sulfurirhabdus</taxon>
    </lineage>
</organism>
<dbReference type="PANTHER" id="PTHR45663:SF11">
    <property type="entry name" value="GEO12009P1"/>
    <property type="match status" value="1"/>
</dbReference>
<dbReference type="CDD" id="cd02947">
    <property type="entry name" value="TRX_family"/>
    <property type="match status" value="1"/>
</dbReference>
<dbReference type="InterPro" id="IPR036249">
    <property type="entry name" value="Thioredoxin-like_sf"/>
</dbReference>
<evidence type="ECO:0000313" key="3">
    <source>
        <dbReference type="Proteomes" id="UP000295367"/>
    </source>
</evidence>